<comment type="caution">
    <text evidence="2">The sequence shown here is derived from an EMBL/GenBank/DDBJ whole genome shotgun (WGS) entry which is preliminary data.</text>
</comment>
<keyword evidence="3" id="KW-1185">Reference proteome</keyword>
<dbReference type="EMBL" id="SNWN01000004">
    <property type="protein sequence ID" value="TDO21256.1"/>
    <property type="molecule type" value="Genomic_DNA"/>
</dbReference>
<dbReference type="Pfam" id="PF13245">
    <property type="entry name" value="AAA_19"/>
    <property type="match status" value="1"/>
</dbReference>
<accession>A0A4R6IH55</accession>
<dbReference type="OrthoDB" id="9803432at2"/>
<dbReference type="InterPro" id="IPR027785">
    <property type="entry name" value="UvrD-like_helicase_C"/>
</dbReference>
<dbReference type="Pfam" id="PF13538">
    <property type="entry name" value="UvrD_C_2"/>
    <property type="match status" value="1"/>
</dbReference>
<protein>
    <submittedName>
        <fullName evidence="2">AAA domain-containing protein</fullName>
    </submittedName>
</protein>
<feature type="domain" description="UvrD-like helicase C-terminal" evidence="1">
    <location>
        <begin position="665"/>
        <end position="709"/>
    </location>
</feature>
<evidence type="ECO:0000313" key="3">
    <source>
        <dbReference type="Proteomes" id="UP000295518"/>
    </source>
</evidence>
<dbReference type="AlphaFoldDB" id="A0A4R6IH55"/>
<reference evidence="2 3" key="1">
    <citation type="submission" date="2019-03" db="EMBL/GenBank/DDBJ databases">
        <title>Genomic Encyclopedia of Archaeal and Bacterial Type Strains, Phase II (KMG-II): from individual species to whole genera.</title>
        <authorList>
            <person name="Goeker M."/>
        </authorList>
    </citation>
    <scope>NUCLEOTIDE SEQUENCE [LARGE SCALE GENOMIC DNA]</scope>
    <source>
        <strain evidence="2 3">ATCC 700618</strain>
    </source>
</reference>
<organism evidence="2 3">
    <name type="scientific">Mycoplasma testudineum</name>
    <dbReference type="NCBI Taxonomy" id="244584"/>
    <lineage>
        <taxon>Bacteria</taxon>
        <taxon>Bacillati</taxon>
        <taxon>Mycoplasmatota</taxon>
        <taxon>Mollicutes</taxon>
        <taxon>Mycoplasmataceae</taxon>
        <taxon>Mycoplasma</taxon>
    </lineage>
</organism>
<dbReference type="Gene3D" id="3.40.50.300">
    <property type="entry name" value="P-loop containing nucleotide triphosphate hydrolases"/>
    <property type="match status" value="2"/>
</dbReference>
<evidence type="ECO:0000259" key="1">
    <source>
        <dbReference type="Pfam" id="PF13538"/>
    </source>
</evidence>
<proteinExistence type="predicted"/>
<dbReference type="CDD" id="cd18809">
    <property type="entry name" value="SF1_C_RecD"/>
    <property type="match status" value="1"/>
</dbReference>
<dbReference type="Proteomes" id="UP000295518">
    <property type="component" value="Unassembled WGS sequence"/>
</dbReference>
<gene>
    <name evidence="2" type="ORF">EI74_0057</name>
</gene>
<dbReference type="InterPro" id="IPR027417">
    <property type="entry name" value="P-loop_NTPase"/>
</dbReference>
<sequence>MIQNIKYINFKNSLVLHINKLSNFNVEHYNNYHKDNKSHNIETLLSEICLFVRLIDEFLSKHNENNVDDQWHYSVISSKLHYNKFEFDNKSIFTSIFKKIRNFPLDNDTKNSLLDKISKFIQNDPYLEKANIIKNEAKIFENITVISCNYEGKRNDKIVYFVVGINENEHTISFLSELFFEKYDVIEKILFFYLKADFQNYYYYSKQNKIHVNNQYLEQININSEIEKFDDEITDIRKYALAYYYEKIPKNCLFFKNISKYIIYKFYPIQLSPFFAYFPDPGPKRDFFYYKNIEKYLGDKEIINVEYGKVELRKFIEKTNIPFIISDENIIKKYKILDCTNVKQDSKFDWCYISTSGRFYITLNKIMFLISALKDIFKISELWTGEPGSGKTNKAIDQVIKNDDKITLIITPTYKAENLYRERLKNNLNVKYIQINYINKNSRYISNLDLSKYSAIIFDEISMYDIDHWLSIHILFSKYKEKIKFMFIGDENQIRPFSKVNILKWIKRFISEKQNQNIVTCDKICRFENKKKLSSHINLKKDLLRGRLDLKNNYSNFFKSYENISELIAKIKKISSEYTFLLAKNDGLLSVNNFNHNIFSTIDKYKVDDIVFASDSKYFFAGEKLKIKWIDIKGDRTTYFLESLQSDKTLAVDVFGKHNSYFDKGRAITVHRAQGMTLDNVAIVLTNDTLETYDWLYTAVTRAKKDLIIFHNGQLEKYFKPIKTINFISEYPTLRENFLNIDVCNNLLKFEPSTWNSDKFNFFKKISN</sequence>
<dbReference type="RefSeq" id="WP_094255036.1">
    <property type="nucleotide sequence ID" value="NZ_NNCE01000013.1"/>
</dbReference>
<evidence type="ECO:0000313" key="2">
    <source>
        <dbReference type="EMBL" id="TDO21256.1"/>
    </source>
</evidence>
<name>A0A4R6IH55_9MOLU</name>
<dbReference type="SUPFAM" id="SSF52540">
    <property type="entry name" value="P-loop containing nucleoside triphosphate hydrolases"/>
    <property type="match status" value="1"/>
</dbReference>